<protein>
    <submittedName>
        <fullName evidence="1">Uncharacterized protein</fullName>
    </submittedName>
</protein>
<gene>
    <name evidence="1" type="ORF">UFOVP155_33</name>
</gene>
<reference evidence="1" key="1">
    <citation type="submission" date="2020-05" db="EMBL/GenBank/DDBJ databases">
        <authorList>
            <person name="Chiriac C."/>
            <person name="Salcher M."/>
            <person name="Ghai R."/>
            <person name="Kavagutti S V."/>
        </authorList>
    </citation>
    <scope>NUCLEOTIDE SEQUENCE</scope>
</reference>
<sequence length="71" mass="7069">MPIKLKSSGGGDVTLDVPSTASTFTATMPSVTGNVIVSTAVSASSTNTVTNKVAININGTVYYLLASTSGT</sequence>
<evidence type="ECO:0000313" key="1">
    <source>
        <dbReference type="EMBL" id="CAB5170575.1"/>
    </source>
</evidence>
<dbReference type="EMBL" id="LR798203">
    <property type="protein sequence ID" value="CAB5170575.1"/>
    <property type="molecule type" value="Genomic_DNA"/>
</dbReference>
<organism evidence="1">
    <name type="scientific">uncultured Caudovirales phage</name>
    <dbReference type="NCBI Taxonomy" id="2100421"/>
    <lineage>
        <taxon>Viruses</taxon>
        <taxon>Duplodnaviria</taxon>
        <taxon>Heunggongvirae</taxon>
        <taxon>Uroviricota</taxon>
        <taxon>Caudoviricetes</taxon>
        <taxon>Peduoviridae</taxon>
        <taxon>Maltschvirus</taxon>
        <taxon>Maltschvirus maltsch</taxon>
    </lineage>
</organism>
<name>A0A6J7W8H5_9CAUD</name>
<accession>A0A6J7W8H5</accession>
<proteinExistence type="predicted"/>